<accession>A0AAU9RF44</accession>
<keyword evidence="9" id="KW-0325">Glycoprotein</keyword>
<keyword evidence="8" id="KW-0675">Receptor</keyword>
<evidence type="ECO:0000259" key="11">
    <source>
        <dbReference type="Pfam" id="PF08263"/>
    </source>
</evidence>
<organism evidence="12 13">
    <name type="scientific">Thlaspi arvense</name>
    <name type="common">Field penny-cress</name>
    <dbReference type="NCBI Taxonomy" id="13288"/>
    <lineage>
        <taxon>Eukaryota</taxon>
        <taxon>Viridiplantae</taxon>
        <taxon>Streptophyta</taxon>
        <taxon>Embryophyta</taxon>
        <taxon>Tracheophyta</taxon>
        <taxon>Spermatophyta</taxon>
        <taxon>Magnoliopsida</taxon>
        <taxon>eudicotyledons</taxon>
        <taxon>Gunneridae</taxon>
        <taxon>Pentapetalae</taxon>
        <taxon>rosids</taxon>
        <taxon>malvids</taxon>
        <taxon>Brassicales</taxon>
        <taxon>Brassicaceae</taxon>
        <taxon>Thlaspideae</taxon>
        <taxon>Thlaspi</taxon>
    </lineage>
</organism>
<dbReference type="Proteomes" id="UP000836841">
    <property type="component" value="Unassembled WGS sequence"/>
</dbReference>
<keyword evidence="3" id="KW-0812">Transmembrane</keyword>
<evidence type="ECO:0000256" key="10">
    <source>
        <dbReference type="SAM" id="SignalP"/>
    </source>
</evidence>
<comment type="subcellular location">
    <subcellularLocation>
        <location evidence="1">Membrane</location>
        <topology evidence="1">Single-pass type I membrane protein</topology>
    </subcellularLocation>
</comment>
<dbReference type="EMBL" id="CAJVSB020000031">
    <property type="protein sequence ID" value="CAH2040823.1"/>
    <property type="molecule type" value="Genomic_DNA"/>
</dbReference>
<feature type="domain" description="Leucine-rich repeat-containing N-terminal plant-type" evidence="11">
    <location>
        <begin position="27"/>
        <end position="78"/>
    </location>
</feature>
<evidence type="ECO:0000256" key="7">
    <source>
        <dbReference type="ARBA" id="ARBA00023136"/>
    </source>
</evidence>
<proteinExistence type="predicted"/>
<evidence type="ECO:0000256" key="4">
    <source>
        <dbReference type="ARBA" id="ARBA00022729"/>
    </source>
</evidence>
<keyword evidence="5" id="KW-0677">Repeat</keyword>
<dbReference type="Pfam" id="PF08263">
    <property type="entry name" value="LRRNT_2"/>
    <property type="match status" value="1"/>
</dbReference>
<evidence type="ECO:0000256" key="3">
    <source>
        <dbReference type="ARBA" id="ARBA00022692"/>
    </source>
</evidence>
<keyword evidence="4 10" id="KW-0732">Signal</keyword>
<comment type="caution">
    <text evidence="12">The sequence shown here is derived from an EMBL/GenBank/DDBJ whole genome shotgun (WGS) entry which is preliminary data.</text>
</comment>
<sequence>MHSIFLVLCLSHVLMTNSVLFVQPLCHEDERSALLQFKLGFSIEKFAAEDPSAYPKMESWKIEGEHGNCCSWHGIKCDEITGHVIGLNISSSFIYGSIDSNRSLFRLVHLRRLNLAGNNFNYSKVPSTIGSLPRLTHLDLLNSKFSGEFPRGIFLLPKLQFLTVQYHLHLVS</sequence>
<evidence type="ECO:0000256" key="6">
    <source>
        <dbReference type="ARBA" id="ARBA00022989"/>
    </source>
</evidence>
<evidence type="ECO:0000256" key="9">
    <source>
        <dbReference type="ARBA" id="ARBA00023180"/>
    </source>
</evidence>
<feature type="chain" id="PRO_5043739992" description="Leucine-rich repeat-containing N-terminal plant-type domain-containing protein" evidence="10">
    <location>
        <begin position="17"/>
        <end position="172"/>
    </location>
</feature>
<reference evidence="12 13" key="1">
    <citation type="submission" date="2022-03" db="EMBL/GenBank/DDBJ databases">
        <authorList>
            <person name="Nunn A."/>
            <person name="Chopra R."/>
            <person name="Nunn A."/>
            <person name="Contreras Garrido A."/>
        </authorList>
    </citation>
    <scope>NUCLEOTIDE SEQUENCE [LARGE SCALE GENOMIC DNA]</scope>
</reference>
<protein>
    <recommendedName>
        <fullName evidence="11">Leucine-rich repeat-containing N-terminal plant-type domain-containing protein</fullName>
    </recommendedName>
</protein>
<evidence type="ECO:0000256" key="2">
    <source>
        <dbReference type="ARBA" id="ARBA00022614"/>
    </source>
</evidence>
<evidence type="ECO:0000256" key="8">
    <source>
        <dbReference type="ARBA" id="ARBA00023170"/>
    </source>
</evidence>
<dbReference type="Gene3D" id="3.80.10.10">
    <property type="entry name" value="Ribonuclease Inhibitor"/>
    <property type="match status" value="1"/>
</dbReference>
<dbReference type="GO" id="GO:0016020">
    <property type="term" value="C:membrane"/>
    <property type="evidence" value="ECO:0007669"/>
    <property type="project" value="UniProtKB-SubCell"/>
</dbReference>
<dbReference type="PANTHER" id="PTHR48061:SF12">
    <property type="entry name" value="DISEASE RESISTANCE LIKE PROTEIN"/>
    <property type="match status" value="1"/>
</dbReference>
<gene>
    <name evidence="12" type="ORF">TAV2_LOCUS4203</name>
</gene>
<dbReference type="InterPro" id="IPR046956">
    <property type="entry name" value="RLP23-like"/>
</dbReference>
<name>A0AAU9RF44_THLAR</name>
<evidence type="ECO:0000313" key="12">
    <source>
        <dbReference type="EMBL" id="CAH2040823.1"/>
    </source>
</evidence>
<evidence type="ECO:0000313" key="13">
    <source>
        <dbReference type="Proteomes" id="UP000836841"/>
    </source>
</evidence>
<keyword evidence="6" id="KW-1133">Transmembrane helix</keyword>
<dbReference type="PANTHER" id="PTHR48061">
    <property type="entry name" value="LEUCINE-RICH REPEAT RECEPTOR PROTEIN KINASE EMS1-LIKE-RELATED"/>
    <property type="match status" value="1"/>
</dbReference>
<keyword evidence="13" id="KW-1185">Reference proteome</keyword>
<feature type="signal peptide" evidence="10">
    <location>
        <begin position="1"/>
        <end position="16"/>
    </location>
</feature>
<evidence type="ECO:0000256" key="5">
    <source>
        <dbReference type="ARBA" id="ARBA00022737"/>
    </source>
</evidence>
<dbReference type="SUPFAM" id="SSF52058">
    <property type="entry name" value="L domain-like"/>
    <property type="match status" value="1"/>
</dbReference>
<keyword evidence="7" id="KW-0472">Membrane</keyword>
<dbReference type="InterPro" id="IPR013210">
    <property type="entry name" value="LRR_N_plant-typ"/>
</dbReference>
<evidence type="ECO:0000256" key="1">
    <source>
        <dbReference type="ARBA" id="ARBA00004479"/>
    </source>
</evidence>
<dbReference type="InterPro" id="IPR032675">
    <property type="entry name" value="LRR_dom_sf"/>
</dbReference>
<keyword evidence="2" id="KW-0433">Leucine-rich repeat</keyword>
<dbReference type="AlphaFoldDB" id="A0AAU9RF44"/>